<protein>
    <submittedName>
        <fullName evidence="2">Uncharacterized protein</fullName>
    </submittedName>
</protein>
<sequence>MCSRPRTHVTFECFCVFHYRSPALRSCFSFVILRSDASDPHRAFLARVLVGSVHLPANVSLALAIHYQWNRRRRARTECLA</sequence>
<feature type="transmembrane region" description="Helical" evidence="1">
    <location>
        <begin position="44"/>
        <end position="67"/>
    </location>
</feature>
<comment type="caution">
    <text evidence="2">The sequence shown here is derived from an EMBL/GenBank/DDBJ whole genome shotgun (WGS) entry which is preliminary data.</text>
</comment>
<dbReference type="AlphaFoldDB" id="A0AAV7WK91"/>
<name>A0AAV7WK91_PLEWA</name>
<keyword evidence="1" id="KW-1133">Transmembrane helix</keyword>
<organism evidence="2 3">
    <name type="scientific">Pleurodeles waltl</name>
    <name type="common">Iberian ribbed newt</name>
    <dbReference type="NCBI Taxonomy" id="8319"/>
    <lineage>
        <taxon>Eukaryota</taxon>
        <taxon>Metazoa</taxon>
        <taxon>Chordata</taxon>
        <taxon>Craniata</taxon>
        <taxon>Vertebrata</taxon>
        <taxon>Euteleostomi</taxon>
        <taxon>Amphibia</taxon>
        <taxon>Batrachia</taxon>
        <taxon>Caudata</taxon>
        <taxon>Salamandroidea</taxon>
        <taxon>Salamandridae</taxon>
        <taxon>Pleurodelinae</taxon>
        <taxon>Pleurodeles</taxon>
    </lineage>
</organism>
<dbReference type="Proteomes" id="UP001066276">
    <property type="component" value="Chromosome 1_1"/>
</dbReference>
<proteinExistence type="predicted"/>
<keyword evidence="3" id="KW-1185">Reference proteome</keyword>
<keyword evidence="1" id="KW-0812">Transmembrane</keyword>
<reference evidence="2" key="1">
    <citation type="journal article" date="2022" name="bioRxiv">
        <title>Sequencing and chromosome-scale assembly of the giantPleurodeles waltlgenome.</title>
        <authorList>
            <person name="Brown T."/>
            <person name="Elewa A."/>
            <person name="Iarovenko S."/>
            <person name="Subramanian E."/>
            <person name="Araus A.J."/>
            <person name="Petzold A."/>
            <person name="Susuki M."/>
            <person name="Suzuki K.-i.T."/>
            <person name="Hayashi T."/>
            <person name="Toyoda A."/>
            <person name="Oliveira C."/>
            <person name="Osipova E."/>
            <person name="Leigh N.D."/>
            <person name="Simon A."/>
            <person name="Yun M.H."/>
        </authorList>
    </citation>
    <scope>NUCLEOTIDE SEQUENCE</scope>
    <source>
        <strain evidence="2">20211129_DDA</strain>
        <tissue evidence="2">Liver</tissue>
    </source>
</reference>
<dbReference type="EMBL" id="JANPWB010000001">
    <property type="protein sequence ID" value="KAJ1213131.1"/>
    <property type="molecule type" value="Genomic_DNA"/>
</dbReference>
<accession>A0AAV7WK91</accession>
<evidence type="ECO:0000313" key="2">
    <source>
        <dbReference type="EMBL" id="KAJ1213131.1"/>
    </source>
</evidence>
<evidence type="ECO:0000256" key="1">
    <source>
        <dbReference type="SAM" id="Phobius"/>
    </source>
</evidence>
<evidence type="ECO:0000313" key="3">
    <source>
        <dbReference type="Proteomes" id="UP001066276"/>
    </source>
</evidence>
<keyword evidence="1" id="KW-0472">Membrane</keyword>
<gene>
    <name evidence="2" type="ORF">NDU88_000770</name>
</gene>